<organism evidence="2">
    <name type="scientific">mine drainage metagenome</name>
    <dbReference type="NCBI Taxonomy" id="410659"/>
    <lineage>
        <taxon>unclassified sequences</taxon>
        <taxon>metagenomes</taxon>
        <taxon>ecological metagenomes</taxon>
    </lineage>
</organism>
<sequence>MIEKHNLSERHACRLVGLSRDSYRHLPQVTAENAQISAAIIDLAQARRRFGYRRIHDLLRPVFPGVNHKRVYRLYSDANLAVRKRKKAKRPLSERVPLQIAQRVNEVWSMDFVRTAWPIAGASSI</sequence>
<feature type="domain" description="HTH-like" evidence="1">
    <location>
        <begin position="35"/>
        <end position="87"/>
    </location>
</feature>
<accession>A0A1J5R9F9</accession>
<name>A0A1J5R9F9_9ZZZZ</name>
<gene>
    <name evidence="2" type="ORF">GALL_293960</name>
</gene>
<protein>
    <recommendedName>
        <fullName evidence="1">HTH-like domain-containing protein</fullName>
    </recommendedName>
</protein>
<dbReference type="PANTHER" id="PTHR47515">
    <property type="entry name" value="LOW CALCIUM RESPONSE LOCUS PROTEIN T"/>
    <property type="match status" value="1"/>
</dbReference>
<dbReference type="EMBL" id="MLJW01000360">
    <property type="protein sequence ID" value="OIQ88740.1"/>
    <property type="molecule type" value="Genomic_DNA"/>
</dbReference>
<evidence type="ECO:0000259" key="1">
    <source>
        <dbReference type="Pfam" id="PF13276"/>
    </source>
</evidence>
<dbReference type="PANTHER" id="PTHR47515:SF1">
    <property type="entry name" value="BLR2054 PROTEIN"/>
    <property type="match status" value="1"/>
</dbReference>
<comment type="caution">
    <text evidence="2">The sequence shown here is derived from an EMBL/GenBank/DDBJ whole genome shotgun (WGS) entry which is preliminary data.</text>
</comment>
<dbReference type="Pfam" id="PF13276">
    <property type="entry name" value="HTH_21"/>
    <property type="match status" value="1"/>
</dbReference>
<dbReference type="AlphaFoldDB" id="A0A1J5R9F9"/>
<proteinExistence type="predicted"/>
<reference evidence="2" key="1">
    <citation type="submission" date="2016-10" db="EMBL/GenBank/DDBJ databases">
        <title>Sequence of Gallionella enrichment culture.</title>
        <authorList>
            <person name="Poehlein A."/>
            <person name="Muehling M."/>
            <person name="Daniel R."/>
        </authorList>
    </citation>
    <scope>NUCLEOTIDE SEQUENCE</scope>
</reference>
<evidence type="ECO:0000313" key="2">
    <source>
        <dbReference type="EMBL" id="OIQ88740.1"/>
    </source>
</evidence>
<dbReference type="InterPro" id="IPR025948">
    <property type="entry name" value="HTH-like_dom"/>
</dbReference>